<evidence type="ECO:0000256" key="6">
    <source>
        <dbReference type="ARBA" id="ARBA00022842"/>
    </source>
</evidence>
<keyword evidence="7 12" id="KW-1133">Transmembrane helix</keyword>
<dbReference type="SUPFAM" id="SSF143865">
    <property type="entry name" value="CorA soluble domain-like"/>
    <property type="match status" value="1"/>
</dbReference>
<feature type="transmembrane region" description="Helical" evidence="12">
    <location>
        <begin position="346"/>
        <end position="366"/>
    </location>
</feature>
<protein>
    <submittedName>
        <fullName evidence="13">Magnesium transport protein CorA</fullName>
    </submittedName>
</protein>
<evidence type="ECO:0000256" key="11">
    <source>
        <dbReference type="ARBA" id="ARBA00045497"/>
    </source>
</evidence>
<dbReference type="EMBL" id="BJNT01000001">
    <property type="protein sequence ID" value="GEC84779.1"/>
    <property type="molecule type" value="Genomic_DNA"/>
</dbReference>
<evidence type="ECO:0000256" key="8">
    <source>
        <dbReference type="ARBA" id="ARBA00023065"/>
    </source>
</evidence>
<keyword evidence="3" id="KW-0813">Transport</keyword>
<keyword evidence="4" id="KW-1003">Cell membrane</keyword>
<dbReference type="AlphaFoldDB" id="A0A4Y4BZ16"/>
<dbReference type="SUPFAM" id="SSF144083">
    <property type="entry name" value="Magnesium transport protein CorA, transmembrane region"/>
    <property type="match status" value="1"/>
</dbReference>
<dbReference type="GO" id="GO:0005886">
    <property type="term" value="C:plasma membrane"/>
    <property type="evidence" value="ECO:0007669"/>
    <property type="project" value="UniProtKB-SubCell"/>
</dbReference>
<evidence type="ECO:0000256" key="4">
    <source>
        <dbReference type="ARBA" id="ARBA00022475"/>
    </source>
</evidence>
<keyword evidence="8" id="KW-0406">Ion transport</keyword>
<comment type="similarity">
    <text evidence="2">Belongs to the CorA metal ion transporter (MIT) (TC 1.A.35) family.</text>
</comment>
<dbReference type="InterPro" id="IPR045861">
    <property type="entry name" value="CorA_cytoplasmic_dom"/>
</dbReference>
<evidence type="ECO:0000256" key="5">
    <source>
        <dbReference type="ARBA" id="ARBA00022692"/>
    </source>
</evidence>
<dbReference type="GO" id="GO:0015087">
    <property type="term" value="F:cobalt ion transmembrane transporter activity"/>
    <property type="evidence" value="ECO:0007669"/>
    <property type="project" value="TreeGrafter"/>
</dbReference>
<comment type="subcellular location">
    <subcellularLocation>
        <location evidence="1">Cell membrane</location>
        <topology evidence="1">Multi-pass membrane protein</topology>
    </subcellularLocation>
</comment>
<evidence type="ECO:0000256" key="12">
    <source>
        <dbReference type="SAM" id="Phobius"/>
    </source>
</evidence>
<dbReference type="FunFam" id="1.20.58.340:FF:000004">
    <property type="entry name" value="Magnesium transport protein CorA"/>
    <property type="match status" value="1"/>
</dbReference>
<dbReference type="GO" id="GO:0000287">
    <property type="term" value="F:magnesium ion binding"/>
    <property type="evidence" value="ECO:0007669"/>
    <property type="project" value="TreeGrafter"/>
</dbReference>
<keyword evidence="9 12" id="KW-0472">Membrane</keyword>
<evidence type="ECO:0000313" key="13">
    <source>
        <dbReference type="EMBL" id="GEC84779.1"/>
    </source>
</evidence>
<comment type="caution">
    <text evidence="13">The sequence shown here is derived from an EMBL/GenBank/DDBJ whole genome shotgun (WGS) entry which is preliminary data.</text>
</comment>
<dbReference type="Pfam" id="PF01544">
    <property type="entry name" value="CorA"/>
    <property type="match status" value="1"/>
</dbReference>
<dbReference type="Proteomes" id="UP000319986">
    <property type="component" value="Unassembled WGS sequence"/>
</dbReference>
<evidence type="ECO:0000313" key="14">
    <source>
        <dbReference type="Proteomes" id="UP000319986"/>
    </source>
</evidence>
<dbReference type="InterPro" id="IPR045863">
    <property type="entry name" value="CorA_TM1_TM2"/>
</dbReference>
<evidence type="ECO:0000256" key="2">
    <source>
        <dbReference type="ARBA" id="ARBA00009765"/>
    </source>
</evidence>
<accession>A0A4Y4BZ16</accession>
<dbReference type="PANTHER" id="PTHR46494:SF1">
    <property type="entry name" value="CORA FAMILY METAL ION TRANSPORTER (EUROFUNG)"/>
    <property type="match status" value="1"/>
</dbReference>
<dbReference type="InterPro" id="IPR002523">
    <property type="entry name" value="MgTranspt_CorA/ZnTranspt_ZntB"/>
</dbReference>
<dbReference type="PANTHER" id="PTHR46494">
    <property type="entry name" value="CORA FAMILY METAL ION TRANSPORTER (EUROFUNG)"/>
    <property type="match status" value="1"/>
</dbReference>
<organism evidence="13 14">
    <name type="scientific">Corynebacterium variabile</name>
    <dbReference type="NCBI Taxonomy" id="1727"/>
    <lineage>
        <taxon>Bacteria</taxon>
        <taxon>Bacillati</taxon>
        <taxon>Actinomycetota</taxon>
        <taxon>Actinomycetes</taxon>
        <taxon>Mycobacteriales</taxon>
        <taxon>Corynebacteriaceae</taxon>
        <taxon>Corynebacterium</taxon>
    </lineage>
</organism>
<comment type="catalytic activity">
    <reaction evidence="10">
        <text>Mg(2+)(in) = Mg(2+)(out)</text>
        <dbReference type="Rhea" id="RHEA:29827"/>
        <dbReference type="ChEBI" id="CHEBI:18420"/>
    </reaction>
</comment>
<proteinExistence type="inferred from homology"/>
<evidence type="ECO:0000256" key="3">
    <source>
        <dbReference type="ARBA" id="ARBA00022448"/>
    </source>
</evidence>
<dbReference type="GO" id="GO:0050897">
    <property type="term" value="F:cobalt ion binding"/>
    <property type="evidence" value="ECO:0007669"/>
    <property type="project" value="TreeGrafter"/>
</dbReference>
<keyword evidence="6" id="KW-0460">Magnesium</keyword>
<dbReference type="Gene3D" id="3.30.460.20">
    <property type="entry name" value="CorA soluble domain-like"/>
    <property type="match status" value="1"/>
</dbReference>
<reference evidence="13 14" key="1">
    <citation type="submission" date="2019-06" db="EMBL/GenBank/DDBJ databases">
        <title>Whole genome shotgun sequence of Corynebacterium variabile NBRC 15286.</title>
        <authorList>
            <person name="Hosoyama A."/>
            <person name="Uohara A."/>
            <person name="Ohji S."/>
            <person name="Ichikawa N."/>
        </authorList>
    </citation>
    <scope>NUCLEOTIDE SEQUENCE [LARGE SCALE GENOMIC DNA]</scope>
    <source>
        <strain evidence="13 14">NBRC 15286</strain>
    </source>
</reference>
<sequence length="372" mass="41259">MQRNAPPHHALIWLTVIMSSPLSVAEAHCTVYRADNRADNRDSSSGAAAAAGSAERFELNTTTGDVEALRHAHESLGEGDFCWVHVSEPDEAVMHRIAEIFGIHELVVEDAVTAHQRAKLERYKSQLLFVLRTVNYTPGGTDTDLTPDVTTGEAQVILGRDFVVTVTHGEAPDPTDRVTENLERVFLPQTVLYSLADEIVDHYLDVTLQLEDDVSAMETTVFAPSISFSIEEVYLLMREVLEIRHAIDPLTVALKLLVSDHDNIIDDSRTYIRDVLDHQILAADHTGNYAERLASLVDAAAAKISLQQNTDMRKISAWAAVAVVPTMIAGIYGMNFQEMPELDWAFGYPLVVCLMVSICVGLIALFRHNRWL</sequence>
<dbReference type="CDD" id="cd12830">
    <property type="entry name" value="MtCorA-like"/>
    <property type="match status" value="1"/>
</dbReference>
<evidence type="ECO:0000256" key="9">
    <source>
        <dbReference type="ARBA" id="ARBA00023136"/>
    </source>
</evidence>
<evidence type="ECO:0000256" key="10">
    <source>
        <dbReference type="ARBA" id="ARBA00034269"/>
    </source>
</evidence>
<evidence type="ECO:0000256" key="1">
    <source>
        <dbReference type="ARBA" id="ARBA00004651"/>
    </source>
</evidence>
<dbReference type="Gene3D" id="1.20.58.340">
    <property type="entry name" value="Magnesium transport protein CorA, transmembrane region"/>
    <property type="match status" value="2"/>
</dbReference>
<name>A0A4Y4BZ16_9CORY</name>
<keyword evidence="5 12" id="KW-0812">Transmembrane</keyword>
<evidence type="ECO:0000256" key="7">
    <source>
        <dbReference type="ARBA" id="ARBA00022989"/>
    </source>
</evidence>
<comment type="function">
    <text evidence="11">Mediates influx of magnesium ions. Alternates between open and closed states. Activated by low cytoplasmic Mg(2+) levels. Inactive when cytoplasmic Mg(2+) levels are high.</text>
</comment>
<gene>
    <name evidence="13" type="primary">corA</name>
    <name evidence="13" type="ORF">CVA01_00930</name>
</gene>
<dbReference type="GO" id="GO:0015095">
    <property type="term" value="F:magnesium ion transmembrane transporter activity"/>
    <property type="evidence" value="ECO:0007669"/>
    <property type="project" value="TreeGrafter"/>
</dbReference>
<feature type="transmembrane region" description="Helical" evidence="12">
    <location>
        <begin position="315"/>
        <end position="334"/>
    </location>
</feature>